<accession>A0ABY9Q2H3</accession>
<feature type="coiled-coil region" evidence="2">
    <location>
        <begin position="114"/>
        <end position="141"/>
    </location>
</feature>
<keyword evidence="5" id="KW-1185">Reference proteome</keyword>
<dbReference type="Proteomes" id="UP001235030">
    <property type="component" value="Chromosome"/>
</dbReference>
<evidence type="ECO:0000256" key="1">
    <source>
        <dbReference type="ARBA" id="ARBA00023002"/>
    </source>
</evidence>
<organism evidence="4 5">
    <name type="scientific">Terrisporobacter mayombei</name>
    <dbReference type="NCBI Taxonomy" id="1541"/>
    <lineage>
        <taxon>Bacteria</taxon>
        <taxon>Bacillati</taxon>
        <taxon>Bacillota</taxon>
        <taxon>Clostridia</taxon>
        <taxon>Peptostreptococcales</taxon>
        <taxon>Peptostreptococcaceae</taxon>
        <taxon>Terrisporobacter</taxon>
    </lineage>
</organism>
<dbReference type="PANTHER" id="PTHR43854:SF1">
    <property type="entry name" value="INDOLEPYRUVATE OXIDOREDUCTASE SUBUNIT IORB"/>
    <property type="match status" value="1"/>
</dbReference>
<keyword evidence="2" id="KW-0175">Coiled coil</keyword>
<gene>
    <name evidence="4" type="ORF">TEMA_24550</name>
</gene>
<dbReference type="InterPro" id="IPR019752">
    <property type="entry name" value="Pyrv/ketoisovalerate_OxRed_cat"/>
</dbReference>
<keyword evidence="1" id="KW-0560">Oxidoreductase</keyword>
<dbReference type="RefSeq" id="WP_228105658.1">
    <property type="nucleotide sequence ID" value="NZ_CP101637.1"/>
</dbReference>
<dbReference type="EMBL" id="CP101637">
    <property type="protein sequence ID" value="WMT82097.1"/>
    <property type="molecule type" value="Genomic_DNA"/>
</dbReference>
<dbReference type="Gene3D" id="3.40.920.10">
    <property type="entry name" value="Pyruvate-ferredoxin oxidoreductase, PFOR, domain III"/>
    <property type="match status" value="1"/>
</dbReference>
<proteinExistence type="predicted"/>
<dbReference type="SUPFAM" id="SSF53323">
    <property type="entry name" value="Pyruvate-ferredoxin oxidoreductase, PFOR, domain III"/>
    <property type="match status" value="1"/>
</dbReference>
<dbReference type="InterPro" id="IPR002869">
    <property type="entry name" value="Pyrv_flavodox_OxRed_cen"/>
</dbReference>
<dbReference type="NCBIfam" id="NF005325">
    <property type="entry name" value="PRK06853.1-5"/>
    <property type="match status" value="1"/>
</dbReference>
<evidence type="ECO:0000256" key="2">
    <source>
        <dbReference type="SAM" id="Coils"/>
    </source>
</evidence>
<feature type="domain" description="Pyruvate/ketoisovalerate oxidoreductase catalytic" evidence="3">
    <location>
        <begin position="11"/>
        <end position="188"/>
    </location>
</feature>
<reference evidence="4 5" key="1">
    <citation type="submission" date="2022-07" db="EMBL/GenBank/DDBJ databases">
        <title>Genome sequence of Terrisporobacter mayombei DSM6539.</title>
        <authorList>
            <person name="Boeer T."/>
            <person name="Bengelsdorf F.R."/>
            <person name="Daniel R."/>
            <person name="Poehlein A."/>
        </authorList>
    </citation>
    <scope>NUCLEOTIDE SEQUENCE [LARGE SCALE GENOMIC DNA]</scope>
    <source>
        <strain evidence="4 5">DSM 6539</strain>
    </source>
</reference>
<evidence type="ECO:0000259" key="3">
    <source>
        <dbReference type="Pfam" id="PF01558"/>
    </source>
</evidence>
<protein>
    <recommendedName>
        <fullName evidence="3">Pyruvate/ketoisovalerate oxidoreductase catalytic domain-containing protein</fullName>
    </recommendedName>
</protein>
<name>A0ABY9Q2H3_9FIRM</name>
<sequence length="198" mass="22042">MTKSIMLVGVGGQGTILASKLLTIGLMEAGYDVKMSEIHGMSQRGGSVSSQVRYSEDNVYSPVIEIGGADMIVSFEKMEALRYLKYLKPEGKVVVNNYRLNSVSTLVGKFEYKEEEIDSELKRLNAKIIDAAKKAEELGNAKVMNVILLGSLVKSMKLEKIDWEDIIRKNVKEKFIDLNIKAFRVGMDLVEEISKATV</sequence>
<dbReference type="InterPro" id="IPR052198">
    <property type="entry name" value="IorB_Oxidoreductase"/>
</dbReference>
<dbReference type="PANTHER" id="PTHR43854">
    <property type="entry name" value="INDOLEPYRUVATE OXIDOREDUCTASE SUBUNIT IORB"/>
    <property type="match status" value="1"/>
</dbReference>
<dbReference type="Pfam" id="PF01558">
    <property type="entry name" value="POR"/>
    <property type="match status" value="1"/>
</dbReference>
<evidence type="ECO:0000313" key="4">
    <source>
        <dbReference type="EMBL" id="WMT82097.1"/>
    </source>
</evidence>
<evidence type="ECO:0000313" key="5">
    <source>
        <dbReference type="Proteomes" id="UP001235030"/>
    </source>
</evidence>